<dbReference type="InterPro" id="IPR025761">
    <property type="entry name" value="FFD_box"/>
</dbReference>
<accession>A0A087SMX2</accession>
<dbReference type="InterPro" id="IPR025609">
    <property type="entry name" value="Lsm14-like_N"/>
</dbReference>
<dbReference type="SMART" id="SM01199">
    <property type="entry name" value="FDF"/>
    <property type="match status" value="1"/>
</dbReference>
<dbReference type="GeneID" id="23617086"/>
<feature type="domain" description="FFD box profile" evidence="4">
    <location>
        <begin position="187"/>
        <end position="202"/>
    </location>
</feature>
<evidence type="ECO:0000313" key="7">
    <source>
        <dbReference type="Proteomes" id="UP000028924"/>
    </source>
</evidence>
<feature type="short sequence motif" description="FFD box" evidence="1">
    <location>
        <begin position="187"/>
        <end position="202"/>
    </location>
</feature>
<dbReference type="STRING" id="3075.A0A087SMX2"/>
<protein>
    <submittedName>
        <fullName evidence="6">LSM14-like protein B</fullName>
    </submittedName>
</protein>
<dbReference type="KEGG" id="apro:F751_5695"/>
<dbReference type="OrthoDB" id="21539at2759"/>
<organism evidence="6 7">
    <name type="scientific">Auxenochlorella protothecoides</name>
    <name type="common">Green microalga</name>
    <name type="synonym">Chlorella protothecoides</name>
    <dbReference type="NCBI Taxonomy" id="3075"/>
    <lineage>
        <taxon>Eukaryota</taxon>
        <taxon>Viridiplantae</taxon>
        <taxon>Chlorophyta</taxon>
        <taxon>core chlorophytes</taxon>
        <taxon>Trebouxiophyceae</taxon>
        <taxon>Chlorellales</taxon>
        <taxon>Chlorellaceae</taxon>
        <taxon>Auxenochlorella</taxon>
    </lineage>
</organism>
<dbReference type="SMART" id="SM01271">
    <property type="entry name" value="LSM14"/>
    <property type="match status" value="1"/>
</dbReference>
<keyword evidence="7" id="KW-1185">Reference proteome</keyword>
<dbReference type="PROSITE" id="PS51513">
    <property type="entry name" value="FFD"/>
    <property type="match status" value="1"/>
</dbReference>
<dbReference type="SUPFAM" id="SSF50182">
    <property type="entry name" value="Sm-like ribonucleoproteins"/>
    <property type="match status" value="1"/>
</dbReference>
<reference evidence="6 7" key="1">
    <citation type="journal article" date="2014" name="BMC Genomics">
        <title>Oil accumulation mechanisms of the oleaginous microalga Chlorella protothecoides revealed through its genome, transcriptomes, and proteomes.</title>
        <authorList>
            <person name="Gao C."/>
            <person name="Wang Y."/>
            <person name="Shen Y."/>
            <person name="Yan D."/>
            <person name="He X."/>
            <person name="Dai J."/>
            <person name="Wu Q."/>
        </authorList>
    </citation>
    <scope>NUCLEOTIDE SEQUENCE [LARGE SCALE GENOMIC DNA]</scope>
    <source>
        <strain evidence="6 7">0710</strain>
    </source>
</reference>
<evidence type="ECO:0000313" key="6">
    <source>
        <dbReference type="EMBL" id="KFM27076.1"/>
    </source>
</evidence>
<feature type="region of interest" description="Disordered" evidence="3">
    <location>
        <begin position="85"/>
        <end position="106"/>
    </location>
</feature>
<proteinExistence type="predicted"/>
<evidence type="ECO:0000256" key="3">
    <source>
        <dbReference type="SAM" id="MobiDB-lite"/>
    </source>
</evidence>
<evidence type="ECO:0000259" key="5">
    <source>
        <dbReference type="PROSITE" id="PS51536"/>
    </source>
</evidence>
<dbReference type="eggNOG" id="KOG1073">
    <property type="taxonomic scope" value="Eukaryota"/>
</dbReference>
<dbReference type="RefSeq" id="XP_011400039.1">
    <property type="nucleotide sequence ID" value="XM_011401737.1"/>
</dbReference>
<dbReference type="InterPro" id="IPR025768">
    <property type="entry name" value="TFG_box"/>
</dbReference>
<dbReference type="EMBL" id="KL662142">
    <property type="protein sequence ID" value="KFM27076.1"/>
    <property type="molecule type" value="Genomic_DNA"/>
</dbReference>
<dbReference type="AlphaFoldDB" id="A0A087SMX2"/>
<evidence type="ECO:0000256" key="1">
    <source>
        <dbReference type="PROSITE-ProRule" id="PRU00846"/>
    </source>
</evidence>
<name>A0A087SMX2_AUXPR</name>
<evidence type="ECO:0000256" key="2">
    <source>
        <dbReference type="PROSITE-ProRule" id="PRU00869"/>
    </source>
</evidence>
<sequence>MSLVSSGDVRYQGVLNHVDMANSRITLVNVRCYGSEGRRDPGPQVEGTDEVYAYVVFNGSEIKELTVVQPPPPEPAPTPPMDRAILTSSSVAPGPPAPSVPSAWGTSTASSYSVPEAPASASAFGSSPWGQVGVVSDALLVVGRVFGTGVFTWQAGAPEDFDFEGGLAKFSKEKIDEGVVDALPKEKVYQKDDFFDELSCDALSRGPHGVRPDGRARAMAQRKTDFETFGKTGDVRRGGFGRGDRDQAPPPSITYDNALRLAHSTLAALQQKLSTVSSITAPDLSALHSAELGRHLGSGVEVQPDVHAVLTGLLTALLQQGSHASTRQSRELTDALAAVVSGGEQGGMA</sequence>
<dbReference type="Pfam" id="PF12701">
    <property type="entry name" value="LSM14"/>
    <property type="match status" value="1"/>
</dbReference>
<dbReference type="PANTHER" id="PTHR13586:SF0">
    <property type="entry name" value="TRAILER HITCH, ISOFORM H"/>
    <property type="match status" value="1"/>
</dbReference>
<dbReference type="PANTHER" id="PTHR13586">
    <property type="entry name" value="SCD6 PROTEIN-RELATED"/>
    <property type="match status" value="1"/>
</dbReference>
<dbReference type="PROSITE" id="PS51536">
    <property type="entry name" value="TFG"/>
    <property type="match status" value="1"/>
</dbReference>
<dbReference type="InterPro" id="IPR019050">
    <property type="entry name" value="FDF_dom"/>
</dbReference>
<dbReference type="Proteomes" id="UP000028924">
    <property type="component" value="Unassembled WGS sequence"/>
</dbReference>
<evidence type="ECO:0000259" key="4">
    <source>
        <dbReference type="PROSITE" id="PS51513"/>
    </source>
</evidence>
<feature type="short sequence motif" description="TFG box" evidence="2">
    <location>
        <begin position="213"/>
        <end position="233"/>
    </location>
</feature>
<dbReference type="Gene3D" id="2.30.30.100">
    <property type="match status" value="1"/>
</dbReference>
<gene>
    <name evidence="6" type="ORF">F751_5695</name>
</gene>
<feature type="domain" description="TFG box profile" evidence="5">
    <location>
        <begin position="213"/>
        <end position="233"/>
    </location>
</feature>
<dbReference type="InterPro" id="IPR010920">
    <property type="entry name" value="LSM_dom_sf"/>
</dbReference>